<dbReference type="Proteomes" id="UP000222302">
    <property type="component" value="Segment"/>
</dbReference>
<reference evidence="1 2" key="1">
    <citation type="submission" date="2017-04" db="EMBL/GenBank/DDBJ databases">
        <authorList>
            <person name="Amato S."/>
            <person name="Cagatay S."/>
            <person name="Craw N."/>
            <person name="Deshpande R."/>
            <person name="Haddad J."/>
            <person name="Ng W."/>
            <person name="Russell D.A."/>
            <person name="Garlena R.A."/>
            <person name="Pope W.H."/>
            <person name="Jacobs-Sera J."/>
            <person name="Hatfull G.F."/>
        </authorList>
    </citation>
    <scope>NUCLEOTIDE SEQUENCE [LARGE SCALE GENOMIC DNA]</scope>
</reference>
<dbReference type="GeneID" id="64854669"/>
<dbReference type="RefSeq" id="YP_010060028.1">
    <property type="nucleotide sequence ID" value="NC_054759.1"/>
</dbReference>
<gene>
    <name evidence="1" type="primary">70</name>
    <name evidence="1" type="ORF">SEA_PURPLEHAZE_70</name>
</gene>
<dbReference type="EMBL" id="KY965063">
    <property type="protein sequence ID" value="ASJ79580.1"/>
    <property type="molecule type" value="Genomic_DNA"/>
</dbReference>
<dbReference type="KEGG" id="vg:64854669"/>
<organism evidence="1 2">
    <name type="scientific">Mycobacterium phage PurpleHaze</name>
    <dbReference type="NCBI Taxonomy" id="1983577"/>
    <lineage>
        <taxon>Viruses</taxon>
        <taxon>Duplodnaviria</taxon>
        <taxon>Heunggongvirae</taxon>
        <taxon>Uroviricota</taxon>
        <taxon>Caudoviricetes</taxon>
        <taxon>Microwolfvirus</taxon>
        <taxon>Microwolfvirus purplehaze</taxon>
    </lineage>
</organism>
<accession>A0A220NRY4</accession>
<name>A0A220NRY4_9CAUD</name>
<evidence type="ECO:0000313" key="2">
    <source>
        <dbReference type="Proteomes" id="UP000222302"/>
    </source>
</evidence>
<keyword evidence="2" id="KW-1185">Reference proteome</keyword>
<protein>
    <submittedName>
        <fullName evidence="1">Uncharacterized protein</fullName>
    </submittedName>
</protein>
<proteinExistence type="predicted"/>
<evidence type="ECO:0000313" key="1">
    <source>
        <dbReference type="EMBL" id="ASJ79580.1"/>
    </source>
</evidence>
<sequence>MIYLLAIFLHIYGRPVEWDD</sequence>